<protein>
    <submittedName>
        <fullName evidence="2">Uncharacterized protein</fullName>
    </submittedName>
</protein>
<gene>
    <name evidence="2" type="ORF">LG943_23290</name>
</gene>
<dbReference type="SUPFAM" id="SSF82171">
    <property type="entry name" value="DPP6 N-terminal domain-like"/>
    <property type="match status" value="1"/>
</dbReference>
<dbReference type="RefSeq" id="WP_270074471.1">
    <property type="nucleotide sequence ID" value="NZ_JAJAQC010000051.1"/>
</dbReference>
<accession>A0A9X3NQD0</accession>
<dbReference type="EMBL" id="JAJAQC010000051">
    <property type="protein sequence ID" value="MDA0567220.1"/>
    <property type="molecule type" value="Genomic_DNA"/>
</dbReference>
<keyword evidence="1" id="KW-0812">Transmembrane</keyword>
<keyword evidence="3" id="KW-1185">Reference proteome</keyword>
<organism evidence="2 3">
    <name type="scientific">Streptomonospora mangrovi</name>
    <dbReference type="NCBI Taxonomy" id="2883123"/>
    <lineage>
        <taxon>Bacteria</taxon>
        <taxon>Bacillati</taxon>
        <taxon>Actinomycetota</taxon>
        <taxon>Actinomycetes</taxon>
        <taxon>Streptosporangiales</taxon>
        <taxon>Nocardiopsidaceae</taxon>
        <taxon>Streptomonospora</taxon>
    </lineage>
</organism>
<keyword evidence="1" id="KW-0472">Membrane</keyword>
<evidence type="ECO:0000313" key="2">
    <source>
        <dbReference type="EMBL" id="MDA0567220.1"/>
    </source>
</evidence>
<name>A0A9X3NQD0_9ACTN</name>
<dbReference type="Proteomes" id="UP001140076">
    <property type="component" value="Unassembled WGS sequence"/>
</dbReference>
<proteinExistence type="predicted"/>
<sequence length="474" mass="48386">MTEAADAHPHRSPVVLVVAADERSAEVTIERQTRVVSGTTPKETRNAALDLVADYAAHLGRSVLVNARDVNGAWQLIVSPTGVVRAAGGREVALMADRPRRRGRAGRIAAVAAGGVVVLAVLGGGGFAAVRYLPGALADDPAAGPEQPTVTLQARQAPPGFTEQAQWRLPMRDGTQPDVSPAGDRAALVDVDGRLRVVGPGGQTAWSADLPLPADEMSGPPRFVTVDGDQGVAVVGPDRLWVWPSGGGEPRAYELPEGAEVTFAGAGPLVMAEGRPSIPSGAELAPVTKPEGSGALLSDGGRVLTAVVRGPWVWVAPDGTREEVRPRTPEGAGDLAEVLTAGGDTLVTSWRVPGAEDRRVLALHDAADGTVRAAAEVPAQAAADDAPWTHGEAVAVYGPVVFDLATGTGAVLEGFASASAAGEVAFGELDGAQVAVTAGADPIELEGDVARPWGLLDGRAVVVAGGDLYALLPE</sequence>
<dbReference type="AlphaFoldDB" id="A0A9X3NQD0"/>
<evidence type="ECO:0000313" key="3">
    <source>
        <dbReference type="Proteomes" id="UP001140076"/>
    </source>
</evidence>
<keyword evidence="1" id="KW-1133">Transmembrane helix</keyword>
<feature type="transmembrane region" description="Helical" evidence="1">
    <location>
        <begin position="108"/>
        <end position="130"/>
    </location>
</feature>
<comment type="caution">
    <text evidence="2">The sequence shown here is derived from an EMBL/GenBank/DDBJ whole genome shotgun (WGS) entry which is preliminary data.</text>
</comment>
<evidence type="ECO:0000256" key="1">
    <source>
        <dbReference type="SAM" id="Phobius"/>
    </source>
</evidence>
<reference evidence="2" key="1">
    <citation type="submission" date="2021-10" db="EMBL/GenBank/DDBJ databases">
        <title>Streptomonospora sp. nov., isolated from mangrove soil.</title>
        <authorList>
            <person name="Chen X."/>
            <person name="Ge X."/>
            <person name="Liu W."/>
        </authorList>
    </citation>
    <scope>NUCLEOTIDE SEQUENCE</scope>
    <source>
        <strain evidence="2">S1-112</strain>
    </source>
</reference>